<organism evidence="2 3">
    <name type="scientific">Cecembia calidifontis</name>
    <dbReference type="NCBI Taxonomy" id="1187080"/>
    <lineage>
        <taxon>Bacteria</taxon>
        <taxon>Pseudomonadati</taxon>
        <taxon>Bacteroidota</taxon>
        <taxon>Cytophagia</taxon>
        <taxon>Cytophagales</taxon>
        <taxon>Cyclobacteriaceae</taxon>
        <taxon>Cecembia</taxon>
    </lineage>
</organism>
<comment type="caution">
    <text evidence="2">The sequence shown here is derived from an EMBL/GenBank/DDBJ whole genome shotgun (WGS) entry which is preliminary data.</text>
</comment>
<dbReference type="NCBIfam" id="TIGR01550">
    <property type="entry name" value="DOC_P1"/>
    <property type="match status" value="1"/>
</dbReference>
<dbReference type="PANTHER" id="PTHR39426:SF1">
    <property type="entry name" value="HOMOLOGY TO DEATH-ON-CURING PROTEIN OF PHAGE P1"/>
    <property type="match status" value="1"/>
</dbReference>
<dbReference type="Pfam" id="PF02661">
    <property type="entry name" value="Fic"/>
    <property type="match status" value="1"/>
</dbReference>
<accession>A0A4Q7P7D7</accession>
<dbReference type="PROSITE" id="PS51459">
    <property type="entry name" value="FIDO"/>
    <property type="match status" value="1"/>
</dbReference>
<dbReference type="EMBL" id="SGXG01000001">
    <property type="protein sequence ID" value="RZS96046.1"/>
    <property type="molecule type" value="Genomic_DNA"/>
</dbReference>
<gene>
    <name evidence="2" type="ORF">BC751_1600</name>
</gene>
<keyword evidence="3" id="KW-1185">Reference proteome</keyword>
<reference evidence="2 3" key="1">
    <citation type="submission" date="2019-02" db="EMBL/GenBank/DDBJ databases">
        <title>Genomic Encyclopedia of Archaeal and Bacterial Type Strains, Phase II (KMG-II): from individual species to whole genera.</title>
        <authorList>
            <person name="Goeker M."/>
        </authorList>
    </citation>
    <scope>NUCLEOTIDE SEQUENCE [LARGE SCALE GENOMIC DNA]</scope>
    <source>
        <strain evidence="2 3">DSM 21411</strain>
    </source>
</reference>
<dbReference type="InterPro" id="IPR036597">
    <property type="entry name" value="Fido-like_dom_sf"/>
</dbReference>
<dbReference type="InterPro" id="IPR006440">
    <property type="entry name" value="Doc"/>
</dbReference>
<dbReference type="SUPFAM" id="SSF140931">
    <property type="entry name" value="Fic-like"/>
    <property type="match status" value="1"/>
</dbReference>
<dbReference type="GO" id="GO:0016301">
    <property type="term" value="F:kinase activity"/>
    <property type="evidence" value="ECO:0007669"/>
    <property type="project" value="InterPro"/>
</dbReference>
<evidence type="ECO:0000259" key="1">
    <source>
        <dbReference type="PROSITE" id="PS51459"/>
    </source>
</evidence>
<feature type="domain" description="Fido" evidence="1">
    <location>
        <begin position="2"/>
        <end position="120"/>
    </location>
</feature>
<dbReference type="AlphaFoldDB" id="A0A4Q7P7D7"/>
<dbReference type="InterPro" id="IPR003812">
    <property type="entry name" value="Fido"/>
</dbReference>
<dbReference type="Proteomes" id="UP000292209">
    <property type="component" value="Unassembled WGS sequence"/>
</dbReference>
<evidence type="ECO:0000313" key="3">
    <source>
        <dbReference type="Proteomes" id="UP000292209"/>
    </source>
</evidence>
<name>A0A4Q7P7D7_9BACT</name>
<dbReference type="PANTHER" id="PTHR39426">
    <property type="entry name" value="HOMOLOGY TO DEATH-ON-CURING PROTEIN OF PHAGE P1"/>
    <property type="match status" value="1"/>
</dbReference>
<dbReference type="InterPro" id="IPR053737">
    <property type="entry name" value="Type_II_TA_Toxin"/>
</dbReference>
<sequence>MINHEEVIEIHQILITKFGGLQGVRDENGLKSAIERPFSGIGETEFYPSPEEKAGAILESIIKNHPFLDGNKRTGYVLMRLVLMNFDKDIYATQNEKYDFIISIASGKLCFNDIVDWIKQRTFQK</sequence>
<dbReference type="RefSeq" id="WP_130275055.1">
    <property type="nucleotide sequence ID" value="NZ_SGXG01000001.1"/>
</dbReference>
<proteinExistence type="predicted"/>
<dbReference type="OrthoDB" id="9802752at2"/>
<protein>
    <submittedName>
        <fullName evidence="2">Death-on-curing protein</fullName>
    </submittedName>
</protein>
<dbReference type="Gene3D" id="1.20.120.1870">
    <property type="entry name" value="Fic/DOC protein, Fido domain"/>
    <property type="match status" value="1"/>
</dbReference>
<evidence type="ECO:0000313" key="2">
    <source>
        <dbReference type="EMBL" id="RZS96046.1"/>
    </source>
</evidence>